<sequence>MTENHHILVLGGTGKTGRRVARLLPGARVGSRTGTPPFDWTDRATWDPALAGTRAAYLAYYPDITVPWAAEVLGAFAERAASAGVERLVLLSARGLPAAHPAEQAVREAGTGWTILRASWFCQNFSEEFPVVGVRERDELLLPAAPDTVEAFVDADDIADVAAAALTGDGLDGRTLELTSARALSLAESAAELSKATGREIRYREIPPDAYATHLTTEVGLSPEEAGMLADLFRDVLDGRNATVTDDVPRTLGRPARDFADYARATAPAWRPTASKDRRDART</sequence>
<dbReference type="EMBL" id="JAVREM010000018">
    <property type="protein sequence ID" value="MDT0319850.1"/>
    <property type="molecule type" value="Genomic_DNA"/>
</dbReference>
<dbReference type="Gene3D" id="3.40.50.720">
    <property type="entry name" value="NAD(P)-binding Rossmann-like Domain"/>
    <property type="match status" value="1"/>
</dbReference>
<dbReference type="SUPFAM" id="SSF51735">
    <property type="entry name" value="NAD(P)-binding Rossmann-fold domains"/>
    <property type="match status" value="1"/>
</dbReference>
<reference evidence="3" key="1">
    <citation type="submission" date="2023-07" db="EMBL/GenBank/DDBJ databases">
        <title>30 novel species of actinomycetes from the DSMZ collection.</title>
        <authorList>
            <person name="Nouioui I."/>
        </authorList>
    </citation>
    <scope>NUCLEOTIDE SEQUENCE [LARGE SCALE GENOMIC DNA]</scope>
    <source>
        <strain evidence="3">DSM 44918</strain>
    </source>
</reference>
<evidence type="ECO:0000259" key="1">
    <source>
        <dbReference type="Pfam" id="PF05368"/>
    </source>
</evidence>
<feature type="domain" description="NmrA-like" evidence="1">
    <location>
        <begin position="103"/>
        <end position="213"/>
    </location>
</feature>
<name>A0ABU2LQS0_9ACTN</name>
<dbReference type="PANTHER" id="PTHR43162:SF1">
    <property type="entry name" value="PRESTALK A DIFFERENTIATION PROTEIN A"/>
    <property type="match status" value="1"/>
</dbReference>
<accession>A0ABU2LQS0</accession>
<protein>
    <submittedName>
        <fullName evidence="2">NmrA family transcriptional regulator</fullName>
    </submittedName>
</protein>
<dbReference type="Proteomes" id="UP001183420">
    <property type="component" value="Unassembled WGS sequence"/>
</dbReference>
<evidence type="ECO:0000313" key="2">
    <source>
        <dbReference type="EMBL" id="MDT0319850.1"/>
    </source>
</evidence>
<evidence type="ECO:0000313" key="3">
    <source>
        <dbReference type="Proteomes" id="UP001183420"/>
    </source>
</evidence>
<dbReference type="Gene3D" id="3.90.25.10">
    <property type="entry name" value="UDP-galactose 4-epimerase, domain 1"/>
    <property type="match status" value="1"/>
</dbReference>
<dbReference type="InterPro" id="IPR051604">
    <property type="entry name" value="Ergot_Alk_Oxidoreductase"/>
</dbReference>
<proteinExistence type="predicted"/>
<dbReference type="RefSeq" id="WP_311599377.1">
    <property type="nucleotide sequence ID" value="NZ_JAVREM010000018.1"/>
</dbReference>
<dbReference type="InterPro" id="IPR008030">
    <property type="entry name" value="NmrA-like"/>
</dbReference>
<comment type="caution">
    <text evidence="2">The sequence shown here is derived from an EMBL/GenBank/DDBJ whole genome shotgun (WGS) entry which is preliminary data.</text>
</comment>
<organism evidence="2 3">
    <name type="scientific">Streptomyces millisiae</name>
    <dbReference type="NCBI Taxonomy" id="3075542"/>
    <lineage>
        <taxon>Bacteria</taxon>
        <taxon>Bacillati</taxon>
        <taxon>Actinomycetota</taxon>
        <taxon>Actinomycetes</taxon>
        <taxon>Kitasatosporales</taxon>
        <taxon>Streptomycetaceae</taxon>
        <taxon>Streptomyces</taxon>
    </lineage>
</organism>
<dbReference type="PANTHER" id="PTHR43162">
    <property type="match status" value="1"/>
</dbReference>
<dbReference type="Pfam" id="PF05368">
    <property type="entry name" value="NmrA"/>
    <property type="match status" value="1"/>
</dbReference>
<gene>
    <name evidence="2" type="ORF">RNC47_16045</name>
</gene>
<dbReference type="InterPro" id="IPR036291">
    <property type="entry name" value="NAD(P)-bd_dom_sf"/>
</dbReference>
<keyword evidence="3" id="KW-1185">Reference proteome</keyword>